<dbReference type="InterPro" id="IPR000047">
    <property type="entry name" value="HTH_motif"/>
</dbReference>
<dbReference type="PROSITE" id="PS50071">
    <property type="entry name" value="HOMEOBOX_2"/>
    <property type="match status" value="1"/>
</dbReference>
<dbReference type="GO" id="GO:0008270">
    <property type="term" value="F:zinc ion binding"/>
    <property type="evidence" value="ECO:0007669"/>
    <property type="project" value="UniProtKB-KW"/>
</dbReference>
<dbReference type="InterPro" id="IPR036236">
    <property type="entry name" value="Znf_C2H2_sf"/>
</dbReference>
<dbReference type="GO" id="GO:0000978">
    <property type="term" value="F:RNA polymerase II cis-regulatory region sequence-specific DNA binding"/>
    <property type="evidence" value="ECO:0007669"/>
    <property type="project" value="TreeGrafter"/>
</dbReference>
<evidence type="ECO:0000256" key="7">
    <source>
        <dbReference type="RuleBase" id="RU000682"/>
    </source>
</evidence>
<dbReference type="Gene3D" id="3.30.160.60">
    <property type="entry name" value="Classic Zinc Finger"/>
    <property type="match status" value="1"/>
</dbReference>
<dbReference type="SUPFAM" id="SSF57667">
    <property type="entry name" value="beta-beta-alpha zinc fingers"/>
    <property type="match status" value="1"/>
</dbReference>
<evidence type="ECO:0000256" key="3">
    <source>
        <dbReference type="ARBA" id="ARBA00023155"/>
    </source>
</evidence>
<comment type="caution">
    <text evidence="10">The sequence shown here is derived from an EMBL/GenBank/DDBJ whole genome shotgun (WGS) entry which is preliminary data.</text>
</comment>
<dbReference type="InterPro" id="IPR013087">
    <property type="entry name" value="Znf_C2H2_type"/>
</dbReference>
<feature type="domain" description="Homeobox" evidence="8">
    <location>
        <begin position="80"/>
        <end position="140"/>
    </location>
</feature>
<organism evidence="10 11">
    <name type="scientific">Rhynchophorus ferrugineus</name>
    <name type="common">Red palm weevil</name>
    <name type="synonym">Curculio ferrugineus</name>
    <dbReference type="NCBI Taxonomy" id="354439"/>
    <lineage>
        <taxon>Eukaryota</taxon>
        <taxon>Metazoa</taxon>
        <taxon>Ecdysozoa</taxon>
        <taxon>Arthropoda</taxon>
        <taxon>Hexapoda</taxon>
        <taxon>Insecta</taxon>
        <taxon>Pterygota</taxon>
        <taxon>Neoptera</taxon>
        <taxon>Endopterygota</taxon>
        <taxon>Coleoptera</taxon>
        <taxon>Polyphaga</taxon>
        <taxon>Cucujiformia</taxon>
        <taxon>Curculionidae</taxon>
        <taxon>Dryophthorinae</taxon>
        <taxon>Rhynchophorus</taxon>
    </lineage>
</organism>
<dbReference type="SUPFAM" id="SSF46689">
    <property type="entry name" value="Homeodomain-like"/>
    <property type="match status" value="1"/>
</dbReference>
<gene>
    <name evidence="10" type="ORF">GWI33_014863</name>
</gene>
<keyword evidence="2 6" id="KW-0238">DNA-binding</keyword>
<dbReference type="PROSITE" id="PS50157">
    <property type="entry name" value="ZINC_FINGER_C2H2_2"/>
    <property type="match status" value="1"/>
</dbReference>
<evidence type="ECO:0000256" key="4">
    <source>
        <dbReference type="ARBA" id="ARBA00023242"/>
    </source>
</evidence>
<dbReference type="AlphaFoldDB" id="A0A834I3L8"/>
<dbReference type="EMBL" id="JAACXV010013785">
    <property type="protein sequence ID" value="KAF7272314.1"/>
    <property type="molecule type" value="Genomic_DNA"/>
</dbReference>
<proteinExistence type="predicted"/>
<evidence type="ECO:0000256" key="5">
    <source>
        <dbReference type="PROSITE-ProRule" id="PRU00042"/>
    </source>
</evidence>
<dbReference type="InterPro" id="IPR009057">
    <property type="entry name" value="Homeodomain-like_sf"/>
</dbReference>
<feature type="domain" description="C2H2-type" evidence="9">
    <location>
        <begin position="45"/>
        <end position="72"/>
    </location>
</feature>
<evidence type="ECO:0000313" key="10">
    <source>
        <dbReference type="EMBL" id="KAF7272314.1"/>
    </source>
</evidence>
<evidence type="ECO:0000259" key="8">
    <source>
        <dbReference type="PROSITE" id="PS50071"/>
    </source>
</evidence>
<dbReference type="PANTHER" id="PTHR24339:SF28">
    <property type="entry name" value="E5-RELATED"/>
    <property type="match status" value="1"/>
</dbReference>
<dbReference type="GO" id="GO:0000981">
    <property type="term" value="F:DNA-binding transcription factor activity, RNA polymerase II-specific"/>
    <property type="evidence" value="ECO:0007669"/>
    <property type="project" value="TreeGrafter"/>
</dbReference>
<dbReference type="InterPro" id="IPR050877">
    <property type="entry name" value="EMX-VAX-Noto_Homeobox_TFs"/>
</dbReference>
<dbReference type="PANTHER" id="PTHR24339">
    <property type="entry name" value="HOMEOBOX PROTEIN EMX-RELATED"/>
    <property type="match status" value="1"/>
</dbReference>
<dbReference type="Pfam" id="PF00046">
    <property type="entry name" value="Homeodomain"/>
    <property type="match status" value="1"/>
</dbReference>
<dbReference type="InterPro" id="IPR001356">
    <property type="entry name" value="HD"/>
</dbReference>
<evidence type="ECO:0000256" key="1">
    <source>
        <dbReference type="ARBA" id="ARBA00004123"/>
    </source>
</evidence>
<keyword evidence="3 6" id="KW-0371">Homeobox</keyword>
<dbReference type="OrthoDB" id="10004641at2759"/>
<feature type="DNA-binding region" description="Homeobox" evidence="6">
    <location>
        <begin position="82"/>
        <end position="141"/>
    </location>
</feature>
<keyword evidence="11" id="KW-1185">Reference proteome</keyword>
<keyword evidence="4 6" id="KW-0539">Nucleus</keyword>
<name>A0A834I3L8_RHYFE</name>
<dbReference type="PRINTS" id="PR00031">
    <property type="entry name" value="HTHREPRESSR"/>
</dbReference>
<sequence length="147" mass="17891">MIVFRLATFPLFRMLQIIQVQKEFDTTREVRVPEGTRVRVPDHFYYCKICGKSYRVARSLWRHQKYECQQEPKFKCPHCFPSLKTRHIYQPSQVRYLEKSYTNFPYITHRQRTDIANTLGLTERQVQIWFQNRRRRGIPKACMEGEN</sequence>
<evidence type="ECO:0000259" key="9">
    <source>
        <dbReference type="PROSITE" id="PS50157"/>
    </source>
</evidence>
<dbReference type="Proteomes" id="UP000625711">
    <property type="component" value="Unassembled WGS sequence"/>
</dbReference>
<accession>A0A834I3L8</accession>
<dbReference type="CDD" id="cd00086">
    <property type="entry name" value="homeodomain"/>
    <property type="match status" value="1"/>
</dbReference>
<dbReference type="Gene3D" id="1.10.10.60">
    <property type="entry name" value="Homeodomain-like"/>
    <property type="match status" value="1"/>
</dbReference>
<reference evidence="10" key="1">
    <citation type="submission" date="2020-08" db="EMBL/GenBank/DDBJ databases">
        <title>Genome sequencing and assembly of the red palm weevil Rhynchophorus ferrugineus.</title>
        <authorList>
            <person name="Dias G.B."/>
            <person name="Bergman C.M."/>
            <person name="Manee M."/>
        </authorList>
    </citation>
    <scope>NUCLEOTIDE SEQUENCE</scope>
    <source>
        <strain evidence="10">AA-2017</strain>
        <tissue evidence="10">Whole larva</tissue>
    </source>
</reference>
<comment type="subcellular location">
    <subcellularLocation>
        <location evidence="1 6 7">Nucleus</location>
    </subcellularLocation>
</comment>
<dbReference type="GO" id="GO:0005634">
    <property type="term" value="C:nucleus"/>
    <property type="evidence" value="ECO:0007669"/>
    <property type="project" value="UniProtKB-SubCell"/>
</dbReference>
<protein>
    <submittedName>
        <fullName evidence="10">Uncharacterized protein</fullName>
    </submittedName>
</protein>
<keyword evidence="5" id="KW-0863">Zinc-finger</keyword>
<evidence type="ECO:0000256" key="6">
    <source>
        <dbReference type="PROSITE-ProRule" id="PRU00108"/>
    </source>
</evidence>
<evidence type="ECO:0000313" key="11">
    <source>
        <dbReference type="Proteomes" id="UP000625711"/>
    </source>
</evidence>
<keyword evidence="5" id="KW-0862">Zinc</keyword>
<evidence type="ECO:0000256" key="2">
    <source>
        <dbReference type="ARBA" id="ARBA00023125"/>
    </source>
</evidence>
<keyword evidence="5" id="KW-0479">Metal-binding</keyword>
<dbReference type="SMART" id="SM00389">
    <property type="entry name" value="HOX"/>
    <property type="match status" value="1"/>
</dbReference>